<evidence type="ECO:0000313" key="4">
    <source>
        <dbReference type="EMBL" id="PNQ95497.1"/>
    </source>
</evidence>
<keyword evidence="10" id="KW-1185">Reference proteome</keyword>
<dbReference type="RefSeq" id="WP_040137885.1">
    <property type="nucleotide sequence ID" value="NZ_CP007797.1"/>
</dbReference>
<evidence type="ECO:0000313" key="10">
    <source>
        <dbReference type="Proteomes" id="UP001628281"/>
    </source>
</evidence>
<evidence type="ECO:0000313" key="9">
    <source>
        <dbReference type="Proteomes" id="UP000325333"/>
    </source>
</evidence>
<dbReference type="Proteomes" id="UP000236268">
    <property type="component" value="Unassembled WGS sequence"/>
</dbReference>
<dbReference type="Proteomes" id="UP000027186">
    <property type="component" value="Plasmid AbAZ39_p4"/>
</dbReference>
<sequence length="80" mass="9120">MDWHNEKAKTGARALESAFGVMLTVCEATDGWWNWHAEHEGLSWTPDARWFATRREAQDAAEEWASTLAPQHLGFLHRAA</sequence>
<dbReference type="Proteomes" id="UP000325333">
    <property type="component" value="Unassembled WGS sequence"/>
</dbReference>
<keyword evidence="1" id="KW-0614">Plasmid</keyword>
<protein>
    <submittedName>
        <fullName evidence="1">Uncharacterized protein</fullName>
    </submittedName>
</protein>
<reference evidence="5 8" key="3">
    <citation type="submission" date="2018-09" db="EMBL/GenBank/DDBJ databases">
        <title>Whole genome based analysis of evolution and adaptive divergence in Indian and Brazilian strains of Azospirillum brasilense.</title>
        <authorList>
            <person name="Singh C."/>
            <person name="Tripathi A.K."/>
        </authorList>
    </citation>
    <scope>NUCLEOTIDE SEQUENCE [LARGE SCALE GENOMIC DNA]</scope>
    <source>
        <strain evidence="5 8">MTCC4035</strain>
        <plasmid evidence="5 8">p3</plasmid>
    </source>
</reference>
<dbReference type="KEGG" id="aare:D3093_29280"/>
<evidence type="ECO:0000313" key="2">
    <source>
        <dbReference type="EMBL" id="KAA1056739.1"/>
    </source>
</evidence>
<dbReference type="EMBL" id="CP007797">
    <property type="protein sequence ID" value="AIB16115.1"/>
    <property type="molecule type" value="Genomic_DNA"/>
</dbReference>
<geneLocation type="plasmid" evidence="1 6">
    <name>AbAZ39_p4</name>
</geneLocation>
<proteinExistence type="predicted"/>
<dbReference type="EMBL" id="VEWN01000003">
    <property type="protein sequence ID" value="KAA1056739.1"/>
    <property type="molecule type" value="Genomic_DNA"/>
</dbReference>
<dbReference type="Proteomes" id="UP001628281">
    <property type="component" value="Unassembled WGS sequence"/>
</dbReference>
<gene>
    <name evidence="1" type="ORF">ABAZ39_30120</name>
    <name evidence="3" type="ORF">ACJ41P_23285</name>
    <name evidence="4" type="ORF">C1S70_28370</name>
    <name evidence="5" type="ORF">D3093_29280</name>
    <name evidence="2" type="ORF">FH063_003612</name>
</gene>
<dbReference type="EMBL" id="POWG01000047">
    <property type="protein sequence ID" value="PNQ95497.1"/>
    <property type="molecule type" value="Genomic_DNA"/>
</dbReference>
<evidence type="ECO:0000313" key="5">
    <source>
        <dbReference type="EMBL" id="QCN99328.1"/>
    </source>
</evidence>
<accession>A0A060DTV1</accession>
<reference evidence="2 9" key="4">
    <citation type="submission" date="2019-07" db="EMBL/GenBank/DDBJ databases">
        <title>Genome sequencing of the stress-tolerant strain Azospirillum brasilense Az19.</title>
        <authorList>
            <person name="Maroniche G.A."/>
            <person name="Garcia J.E."/>
            <person name="Pagnussat L."/>
            <person name="Amenta M."/>
            <person name="Creus C.M."/>
        </authorList>
    </citation>
    <scope>NUCLEOTIDE SEQUENCE [LARGE SCALE GENOMIC DNA]</scope>
    <source>
        <strain evidence="2 9">Az19</strain>
    </source>
</reference>
<organism evidence="1 6">
    <name type="scientific">Azospirillum argentinense</name>
    <dbReference type="NCBI Taxonomy" id="2970906"/>
    <lineage>
        <taxon>Bacteria</taxon>
        <taxon>Pseudomonadati</taxon>
        <taxon>Pseudomonadota</taxon>
        <taxon>Alphaproteobacteria</taxon>
        <taxon>Rhodospirillales</taxon>
        <taxon>Azospirillaceae</taxon>
        <taxon>Azospirillum</taxon>
    </lineage>
</organism>
<dbReference type="KEGG" id="abq:ABAZ39_30120"/>
<dbReference type="AlphaFoldDB" id="A0A060DTV1"/>
<reference evidence="1 6" key="1">
    <citation type="journal article" date="2014" name="Genome Announc.">
        <title>Complete Genome Sequence of the Model Rhizosphere Strain Azospirillum brasilense Az39, Successfully Applied in Agriculture.</title>
        <authorList>
            <person name="Rivera D."/>
            <person name="Revale S."/>
            <person name="Molina R."/>
            <person name="Gualpa J."/>
            <person name="Puente M."/>
            <person name="Maroniche G."/>
            <person name="Paris G."/>
            <person name="Baker D."/>
            <person name="Clavijo B."/>
            <person name="McLay K."/>
            <person name="Spaepen S."/>
            <person name="Perticari A."/>
            <person name="Vazquez M."/>
            <person name="Wisniewski-Dye F."/>
            <person name="Watkins C."/>
            <person name="Martinez-Abarca F."/>
            <person name="Vanderleyden J."/>
            <person name="Cassan F."/>
        </authorList>
    </citation>
    <scope>NUCLEOTIDE SEQUENCE [LARGE SCALE GENOMIC DNA]</scope>
    <source>
        <strain evidence="1 6">Az39</strain>
        <plasmid evidence="1">AbAZ39_p4</plasmid>
    </source>
</reference>
<reference evidence="3 10" key="5">
    <citation type="submission" date="2024-11" db="EMBL/GenBank/DDBJ databases">
        <title>Draft genome sequences of two bacteria associated to sugarcane roots in Colombia.</title>
        <authorList>
            <person name="Pardo-Diaz S."/>
            <person name="Masmela-Mendoza J."/>
            <person name="Delgadillo-Duran P."/>
            <person name="Bautista E.J."/>
            <person name="Rojas-Tapias D.F."/>
        </authorList>
    </citation>
    <scope>NUCLEOTIDE SEQUENCE [LARGE SCALE GENOMIC DNA]</scope>
    <source>
        <strain evidence="3 10">Ap18</strain>
    </source>
</reference>
<dbReference type="EMBL" id="CP032324">
    <property type="protein sequence ID" value="QCN99328.1"/>
    <property type="molecule type" value="Genomic_DNA"/>
</dbReference>
<dbReference type="Proteomes" id="UP000298595">
    <property type="component" value="Plasmid p3"/>
</dbReference>
<evidence type="ECO:0000313" key="6">
    <source>
        <dbReference type="Proteomes" id="UP000027186"/>
    </source>
</evidence>
<name>A0A060DTV1_9PROT</name>
<evidence type="ECO:0000313" key="3">
    <source>
        <dbReference type="EMBL" id="MFL7904076.1"/>
    </source>
</evidence>
<evidence type="ECO:0000313" key="7">
    <source>
        <dbReference type="Proteomes" id="UP000236268"/>
    </source>
</evidence>
<geneLocation type="plasmid" evidence="4">
    <name>p27unnamed</name>
</geneLocation>
<reference evidence="4 7" key="2">
    <citation type="submission" date="2018-01" db="EMBL/GenBank/DDBJ databases">
        <title>Whole genome sequence of Azospirillum brasilense REC3 isolated from strawberry roots.</title>
        <authorList>
            <person name="Fontana C.A."/>
            <person name="Salazar S.M."/>
            <person name="Bassi D."/>
            <person name="Puglisi E."/>
            <person name="Lovaisa N.C."/>
            <person name="Toffoli L.M."/>
            <person name="Pedraza R."/>
            <person name="Cocconcelli P.S."/>
        </authorList>
    </citation>
    <scope>NUCLEOTIDE SEQUENCE [LARGE SCALE GENOMIC DNA]</scope>
    <source>
        <strain evidence="4 7">REC3</strain>
        <plasmid evidence="4">p27unnamed</plasmid>
    </source>
</reference>
<evidence type="ECO:0000313" key="8">
    <source>
        <dbReference type="Proteomes" id="UP000298595"/>
    </source>
</evidence>
<dbReference type="EMBL" id="JBJLSN010000041">
    <property type="protein sequence ID" value="MFL7904076.1"/>
    <property type="molecule type" value="Genomic_DNA"/>
</dbReference>
<evidence type="ECO:0000313" key="1">
    <source>
        <dbReference type="EMBL" id="AIB16115.1"/>
    </source>
</evidence>
<geneLocation type="plasmid" evidence="5 8">
    <name>p3</name>
</geneLocation>